<feature type="domain" description="ABC transporter" evidence="5">
    <location>
        <begin position="21"/>
        <end position="245"/>
    </location>
</feature>
<dbReference type="EMBL" id="JALJRB010000012">
    <property type="protein sequence ID" value="MCJ8501253.1"/>
    <property type="molecule type" value="Genomic_DNA"/>
</dbReference>
<dbReference type="SUPFAM" id="SSF52540">
    <property type="entry name" value="P-loop containing nucleoside triphosphate hydrolases"/>
    <property type="match status" value="1"/>
</dbReference>
<comment type="caution">
    <text evidence="6">The sequence shown here is derived from an EMBL/GenBank/DDBJ whole genome shotgun (WGS) entry which is preliminary data.</text>
</comment>
<dbReference type="InterPro" id="IPR003593">
    <property type="entry name" value="AAA+_ATPase"/>
</dbReference>
<keyword evidence="4 6" id="KW-0067">ATP-binding</keyword>
<protein>
    <submittedName>
        <fullName evidence="6">ABC transporter ATP-binding protein</fullName>
    </submittedName>
</protein>
<dbReference type="InterPro" id="IPR027417">
    <property type="entry name" value="P-loop_NTPase"/>
</dbReference>
<dbReference type="PROSITE" id="PS00211">
    <property type="entry name" value="ABC_TRANSPORTER_1"/>
    <property type="match status" value="1"/>
</dbReference>
<dbReference type="CDD" id="cd10147">
    <property type="entry name" value="Wzt_C-like"/>
    <property type="match status" value="1"/>
</dbReference>
<evidence type="ECO:0000256" key="4">
    <source>
        <dbReference type="ARBA" id="ARBA00022840"/>
    </source>
</evidence>
<keyword evidence="7" id="KW-1185">Reference proteome</keyword>
<dbReference type="AlphaFoldDB" id="A0AA41UQC8"/>
<evidence type="ECO:0000256" key="1">
    <source>
        <dbReference type="ARBA" id="ARBA00005417"/>
    </source>
</evidence>
<comment type="similarity">
    <text evidence="1">Belongs to the ABC transporter superfamily.</text>
</comment>
<dbReference type="CDD" id="cd03220">
    <property type="entry name" value="ABC_KpsT_Wzt"/>
    <property type="match status" value="1"/>
</dbReference>
<dbReference type="Pfam" id="PF00005">
    <property type="entry name" value="ABC_tran"/>
    <property type="match status" value="1"/>
</dbReference>
<dbReference type="InterPro" id="IPR029439">
    <property type="entry name" value="Wzt_C"/>
</dbReference>
<evidence type="ECO:0000313" key="7">
    <source>
        <dbReference type="Proteomes" id="UP001165427"/>
    </source>
</evidence>
<dbReference type="InterPro" id="IPR015860">
    <property type="entry name" value="ABC_transpr_TagH-like"/>
</dbReference>
<dbReference type="RefSeq" id="WP_246908126.1">
    <property type="nucleotide sequence ID" value="NZ_JALJRB010000012.1"/>
</dbReference>
<dbReference type="InterPro" id="IPR050683">
    <property type="entry name" value="Bact_Polysacc_Export_ATP-bd"/>
</dbReference>
<dbReference type="SMART" id="SM00382">
    <property type="entry name" value="AAA"/>
    <property type="match status" value="1"/>
</dbReference>
<dbReference type="GO" id="GO:0016887">
    <property type="term" value="F:ATP hydrolysis activity"/>
    <property type="evidence" value="ECO:0007669"/>
    <property type="project" value="InterPro"/>
</dbReference>
<dbReference type="PROSITE" id="PS50893">
    <property type="entry name" value="ABC_TRANSPORTER_2"/>
    <property type="match status" value="1"/>
</dbReference>
<evidence type="ECO:0000313" key="6">
    <source>
        <dbReference type="EMBL" id="MCJ8501253.1"/>
    </source>
</evidence>
<dbReference type="InterPro" id="IPR017871">
    <property type="entry name" value="ABC_transporter-like_CS"/>
</dbReference>
<accession>A0AA41UQC8</accession>
<keyword evidence="3" id="KW-0547">Nucleotide-binding</keyword>
<name>A0AA41UQC8_9BACT</name>
<dbReference type="Pfam" id="PF14524">
    <property type="entry name" value="Wzt_C"/>
    <property type="match status" value="1"/>
</dbReference>
<dbReference type="Gene3D" id="2.70.50.60">
    <property type="entry name" value="abc- transporter (atp binding component) like domain"/>
    <property type="match status" value="1"/>
</dbReference>
<dbReference type="PANTHER" id="PTHR46743">
    <property type="entry name" value="TEICHOIC ACIDS EXPORT ATP-BINDING PROTEIN TAGH"/>
    <property type="match status" value="1"/>
</dbReference>
<dbReference type="Proteomes" id="UP001165427">
    <property type="component" value="Unassembled WGS sequence"/>
</dbReference>
<keyword evidence="2" id="KW-0813">Transport</keyword>
<reference evidence="6" key="1">
    <citation type="submission" date="2022-04" db="EMBL/GenBank/DDBJ databases">
        <title>Desulfatitalea alkaliphila sp. nov., a novel anaerobic sulfate-reducing bacterium isolated from terrestrial mud volcano, Taman Peninsula, Russia.</title>
        <authorList>
            <person name="Khomyakova M.A."/>
            <person name="Merkel A.Y."/>
            <person name="Slobodkin A.I."/>
        </authorList>
    </citation>
    <scope>NUCLEOTIDE SEQUENCE</scope>
    <source>
        <strain evidence="6">M08but</strain>
    </source>
</reference>
<sequence length="439" mass="48546">MVAIAVDGLGKAFKHYPTRWARLAEWILPGNRPHHIPKWVLQDINFTIDPGEAVGIVGVNGAGKSTLLKLITGTLQPSTGTVQTHGRLAAMLELGMGFHPDFTGRQNVFMAGQLMGLGIDEIKDLLPEIEKFADIGDYIDQPVRIYSSGMQMRLAFSAATAVRPDTLIIDEAMAVGDAYFQAKCFQRIARFKQQGTTLLLVSHSVGDIVKHCERAILLKNGHVEQDGSSRQVTNRYLDELFGKSPCPEVQGSCQFGCAGTQMLNGDDDVFHTRPGYCVEEHRWGQGGGAILDYLIVAQGEHYPSRIESNAQTDFYFKVRFDNDFSSVVPGFLIKTLEGIFLYGTNSFIANEGRSHLAAEAGNIKVFRFSLPMALNEGHYLISFGISSGDPLTNLEPIERRYDSVMIHVGRTIQFWGLVDLTASFETIEQQRQLNGHTCN</sequence>
<dbReference type="GO" id="GO:0005524">
    <property type="term" value="F:ATP binding"/>
    <property type="evidence" value="ECO:0007669"/>
    <property type="project" value="UniProtKB-KW"/>
</dbReference>
<organism evidence="6 7">
    <name type="scientific">Desulfatitalea alkaliphila</name>
    <dbReference type="NCBI Taxonomy" id="2929485"/>
    <lineage>
        <taxon>Bacteria</taxon>
        <taxon>Pseudomonadati</taxon>
        <taxon>Thermodesulfobacteriota</taxon>
        <taxon>Desulfobacteria</taxon>
        <taxon>Desulfobacterales</taxon>
        <taxon>Desulfosarcinaceae</taxon>
        <taxon>Desulfatitalea</taxon>
    </lineage>
</organism>
<dbReference type="GO" id="GO:0016020">
    <property type="term" value="C:membrane"/>
    <property type="evidence" value="ECO:0007669"/>
    <property type="project" value="InterPro"/>
</dbReference>
<evidence type="ECO:0000256" key="3">
    <source>
        <dbReference type="ARBA" id="ARBA00022741"/>
    </source>
</evidence>
<proteinExistence type="inferred from homology"/>
<gene>
    <name evidence="6" type="ORF">MRX98_11770</name>
</gene>
<dbReference type="PANTHER" id="PTHR46743:SF2">
    <property type="entry name" value="TEICHOIC ACIDS EXPORT ATP-BINDING PROTEIN TAGH"/>
    <property type="match status" value="1"/>
</dbReference>
<evidence type="ECO:0000259" key="5">
    <source>
        <dbReference type="PROSITE" id="PS50893"/>
    </source>
</evidence>
<dbReference type="Gene3D" id="3.40.50.300">
    <property type="entry name" value="P-loop containing nucleotide triphosphate hydrolases"/>
    <property type="match status" value="1"/>
</dbReference>
<dbReference type="InterPro" id="IPR003439">
    <property type="entry name" value="ABC_transporter-like_ATP-bd"/>
</dbReference>
<evidence type="ECO:0000256" key="2">
    <source>
        <dbReference type="ARBA" id="ARBA00022448"/>
    </source>
</evidence>
<dbReference type="GO" id="GO:0140359">
    <property type="term" value="F:ABC-type transporter activity"/>
    <property type="evidence" value="ECO:0007669"/>
    <property type="project" value="InterPro"/>
</dbReference>